<reference evidence="1 2" key="1">
    <citation type="submission" date="2021-01" db="EMBL/GenBank/DDBJ databases">
        <title>Cercospora kikuchii MAFF 305040 whole genome shotgun sequence.</title>
        <authorList>
            <person name="Kashiwa T."/>
            <person name="Suzuki T."/>
        </authorList>
    </citation>
    <scope>NUCLEOTIDE SEQUENCE [LARGE SCALE GENOMIC DNA]</scope>
    <source>
        <strain evidence="1 2">MAFF 305040</strain>
    </source>
</reference>
<evidence type="ECO:0000313" key="1">
    <source>
        <dbReference type="EMBL" id="GIZ46937.1"/>
    </source>
</evidence>
<dbReference type="RefSeq" id="XP_044661424.1">
    <property type="nucleotide sequence ID" value="XM_044805489.1"/>
</dbReference>
<dbReference type="GeneID" id="68295615"/>
<accession>A0A9P3FJI0</accession>
<dbReference type="Proteomes" id="UP000825890">
    <property type="component" value="Unassembled WGS sequence"/>
</dbReference>
<proteinExistence type="predicted"/>
<dbReference type="AlphaFoldDB" id="A0A9P3FJI0"/>
<comment type="caution">
    <text evidence="1">The sequence shown here is derived from an EMBL/GenBank/DDBJ whole genome shotgun (WGS) entry which is preliminary data.</text>
</comment>
<keyword evidence="2" id="KW-1185">Reference proteome</keyword>
<name>A0A9P3FJI0_9PEZI</name>
<sequence length="281" mass="32037">MEKISAPQLPQLADNTESLSKQYEGLAEARYVDGSPEESSLFRYVFFVLSKKGLSNRRYDYWTNDRNIERMCTRFLCNRSPEIAFAHNYRSANGVPPTSLIDSVIKVVKAIITAYVDANCPEFAYKAYNVDTVEEFLAIVDGTPMSREFQAWGLPFDREELAQFYTDVKDRKEPKSPFQAPSAGNTLLKIPLTGDLCLQEPEFPLDHFTVKELEGILGEKIPDLGQDGIYCVRSHSAYKLLYKGKKEFLYKVKGKKPLTEEQKDAVLKELWLNQVSRAYGV</sequence>
<gene>
    <name evidence="1" type="ORF">CKM354_001004000</name>
</gene>
<evidence type="ECO:0000313" key="2">
    <source>
        <dbReference type="Proteomes" id="UP000825890"/>
    </source>
</evidence>
<organism evidence="1 2">
    <name type="scientific">Cercospora kikuchii</name>
    <dbReference type="NCBI Taxonomy" id="84275"/>
    <lineage>
        <taxon>Eukaryota</taxon>
        <taxon>Fungi</taxon>
        <taxon>Dikarya</taxon>
        <taxon>Ascomycota</taxon>
        <taxon>Pezizomycotina</taxon>
        <taxon>Dothideomycetes</taxon>
        <taxon>Dothideomycetidae</taxon>
        <taxon>Mycosphaerellales</taxon>
        <taxon>Mycosphaerellaceae</taxon>
        <taxon>Cercospora</taxon>
    </lineage>
</organism>
<dbReference type="EMBL" id="BOLY01000006">
    <property type="protein sequence ID" value="GIZ46937.1"/>
    <property type="molecule type" value="Genomic_DNA"/>
</dbReference>
<protein>
    <submittedName>
        <fullName evidence="1">Uncharacterized protein</fullName>
    </submittedName>
</protein>